<proteinExistence type="predicted"/>
<dbReference type="EMBL" id="JBAWTH010000194">
    <property type="protein sequence ID" value="KAL2273249.1"/>
    <property type="molecule type" value="Genomic_DNA"/>
</dbReference>
<evidence type="ECO:0000313" key="3">
    <source>
        <dbReference type="Proteomes" id="UP001600888"/>
    </source>
</evidence>
<accession>A0ABR4DS81</accession>
<protein>
    <submittedName>
        <fullName evidence="2">Uncharacterized protein</fullName>
    </submittedName>
</protein>
<gene>
    <name evidence="2" type="ORF">FJTKL_04853</name>
</gene>
<organism evidence="2 3">
    <name type="scientific">Diaporthe vaccinii</name>
    <dbReference type="NCBI Taxonomy" id="105482"/>
    <lineage>
        <taxon>Eukaryota</taxon>
        <taxon>Fungi</taxon>
        <taxon>Dikarya</taxon>
        <taxon>Ascomycota</taxon>
        <taxon>Pezizomycotina</taxon>
        <taxon>Sordariomycetes</taxon>
        <taxon>Sordariomycetidae</taxon>
        <taxon>Diaporthales</taxon>
        <taxon>Diaporthaceae</taxon>
        <taxon>Diaporthe</taxon>
        <taxon>Diaporthe eres species complex</taxon>
    </lineage>
</organism>
<sequence length="115" mass="12148">MNVCVRAGKLGERALLSWLGLGKDAGAKLAATAIRGLQFLRLVCPKPKSLGCSTVPVVLRQTSDKQLWQTNSGGVRARTGPASPSPLHHTTPPFSRTGAEEAGRAISKTPLFSKD</sequence>
<comment type="caution">
    <text evidence="2">The sequence shown here is derived from an EMBL/GenBank/DDBJ whole genome shotgun (WGS) entry which is preliminary data.</text>
</comment>
<feature type="region of interest" description="Disordered" evidence="1">
    <location>
        <begin position="68"/>
        <end position="115"/>
    </location>
</feature>
<name>A0ABR4DS81_9PEZI</name>
<dbReference type="Proteomes" id="UP001600888">
    <property type="component" value="Unassembled WGS sequence"/>
</dbReference>
<reference evidence="2 3" key="1">
    <citation type="submission" date="2024-03" db="EMBL/GenBank/DDBJ databases">
        <title>A high-quality draft genome sequence of Diaporthe vaccinii, a causative agent of upright dieback and viscid rot disease in cranberry plants.</title>
        <authorList>
            <person name="Sarrasin M."/>
            <person name="Lang B.F."/>
            <person name="Burger G."/>
        </authorList>
    </citation>
    <scope>NUCLEOTIDE SEQUENCE [LARGE SCALE GENOMIC DNA]</scope>
    <source>
        <strain evidence="2 3">IS7</strain>
    </source>
</reference>
<evidence type="ECO:0000313" key="2">
    <source>
        <dbReference type="EMBL" id="KAL2273249.1"/>
    </source>
</evidence>
<evidence type="ECO:0000256" key="1">
    <source>
        <dbReference type="SAM" id="MobiDB-lite"/>
    </source>
</evidence>
<keyword evidence="3" id="KW-1185">Reference proteome</keyword>